<keyword evidence="2" id="KW-1185">Reference proteome</keyword>
<comment type="caution">
    <text evidence="1">The sequence shown here is derived from an EMBL/GenBank/DDBJ whole genome shotgun (WGS) entry which is preliminary data.</text>
</comment>
<dbReference type="Proteomes" id="UP001163321">
    <property type="component" value="Chromosome 2"/>
</dbReference>
<sequence length="76" mass="8051">METASNMMSSVHAHGQDTCSEDRAGCMHAVVWIGKSVQLGTFLNQKSDVVVTACSVSPDFATDVRGSASGLEKTKF</sequence>
<gene>
    <name evidence="1" type="ORF">PsorP6_018231</name>
</gene>
<dbReference type="EMBL" id="CM047581">
    <property type="protein sequence ID" value="KAI9917065.1"/>
    <property type="molecule type" value="Genomic_DNA"/>
</dbReference>
<organism evidence="1 2">
    <name type="scientific">Peronosclerospora sorghi</name>
    <dbReference type="NCBI Taxonomy" id="230839"/>
    <lineage>
        <taxon>Eukaryota</taxon>
        <taxon>Sar</taxon>
        <taxon>Stramenopiles</taxon>
        <taxon>Oomycota</taxon>
        <taxon>Peronosporomycetes</taxon>
        <taxon>Peronosporales</taxon>
        <taxon>Peronosporaceae</taxon>
        <taxon>Peronosclerospora</taxon>
    </lineage>
</organism>
<name>A0ACC0WE04_9STRA</name>
<evidence type="ECO:0000313" key="1">
    <source>
        <dbReference type="EMBL" id="KAI9917065.1"/>
    </source>
</evidence>
<evidence type="ECO:0000313" key="2">
    <source>
        <dbReference type="Proteomes" id="UP001163321"/>
    </source>
</evidence>
<proteinExistence type="predicted"/>
<protein>
    <submittedName>
        <fullName evidence="1">Uncharacterized protein</fullName>
    </submittedName>
</protein>
<reference evidence="1 2" key="1">
    <citation type="journal article" date="2022" name="bioRxiv">
        <title>The genome of the oomycete Peronosclerospora sorghi, a cosmopolitan pathogen of maize and sorghum, is inflated with dispersed pseudogenes.</title>
        <authorList>
            <person name="Fletcher K."/>
            <person name="Martin F."/>
            <person name="Isakeit T."/>
            <person name="Cavanaugh K."/>
            <person name="Magill C."/>
            <person name="Michelmore R."/>
        </authorList>
    </citation>
    <scope>NUCLEOTIDE SEQUENCE [LARGE SCALE GENOMIC DNA]</scope>
    <source>
        <strain evidence="1">P6</strain>
    </source>
</reference>
<accession>A0ACC0WE04</accession>